<comment type="caution">
    <text evidence="1">The sequence shown here is derived from an EMBL/GenBank/DDBJ whole genome shotgun (WGS) entry which is preliminary data.</text>
</comment>
<sequence length="103" mass="12208">MEISVGLFIMIVVWVAVALITLLAYMIRRETRPLRRIRRAKRRNGVDLERGPDNQEDRDEQPQPPCEADYFGDDERETDSNPSRSPPAPQGRMQKFRTYWQRF</sequence>
<reference evidence="1 2" key="1">
    <citation type="journal article" date="2022" name="New Phytol.">
        <title>Ecological generalism drives hyperdiversity of secondary metabolite gene clusters in xylarialean endophytes.</title>
        <authorList>
            <person name="Franco M.E.E."/>
            <person name="Wisecaver J.H."/>
            <person name="Arnold A.E."/>
            <person name="Ju Y.M."/>
            <person name="Slot J.C."/>
            <person name="Ahrendt S."/>
            <person name="Moore L.P."/>
            <person name="Eastman K.E."/>
            <person name="Scott K."/>
            <person name="Konkel Z."/>
            <person name="Mondo S.J."/>
            <person name="Kuo A."/>
            <person name="Hayes R.D."/>
            <person name="Haridas S."/>
            <person name="Andreopoulos B."/>
            <person name="Riley R."/>
            <person name="LaButti K."/>
            <person name="Pangilinan J."/>
            <person name="Lipzen A."/>
            <person name="Amirebrahimi M."/>
            <person name="Yan J."/>
            <person name="Adam C."/>
            <person name="Keymanesh K."/>
            <person name="Ng V."/>
            <person name="Louie K."/>
            <person name="Northen T."/>
            <person name="Drula E."/>
            <person name="Henrissat B."/>
            <person name="Hsieh H.M."/>
            <person name="Youens-Clark K."/>
            <person name="Lutzoni F."/>
            <person name="Miadlikowska J."/>
            <person name="Eastwood D.C."/>
            <person name="Hamelin R.C."/>
            <person name="Grigoriev I.V."/>
            <person name="U'Ren J.M."/>
        </authorList>
    </citation>
    <scope>NUCLEOTIDE SEQUENCE [LARGE SCALE GENOMIC DNA]</scope>
    <source>
        <strain evidence="1 2">ER1909</strain>
    </source>
</reference>
<name>A0ACC0CXQ7_9PEZI</name>
<evidence type="ECO:0000313" key="2">
    <source>
        <dbReference type="Proteomes" id="UP001497680"/>
    </source>
</evidence>
<organism evidence="1 2">
    <name type="scientific">Hypoxylon rubiginosum</name>
    <dbReference type="NCBI Taxonomy" id="110542"/>
    <lineage>
        <taxon>Eukaryota</taxon>
        <taxon>Fungi</taxon>
        <taxon>Dikarya</taxon>
        <taxon>Ascomycota</taxon>
        <taxon>Pezizomycotina</taxon>
        <taxon>Sordariomycetes</taxon>
        <taxon>Xylariomycetidae</taxon>
        <taxon>Xylariales</taxon>
        <taxon>Hypoxylaceae</taxon>
        <taxon>Hypoxylon</taxon>
    </lineage>
</organism>
<dbReference type="EMBL" id="MU394327">
    <property type="protein sequence ID" value="KAI6085245.1"/>
    <property type="molecule type" value="Genomic_DNA"/>
</dbReference>
<evidence type="ECO:0000313" key="1">
    <source>
        <dbReference type="EMBL" id="KAI6085245.1"/>
    </source>
</evidence>
<dbReference type="Proteomes" id="UP001497680">
    <property type="component" value="Unassembled WGS sequence"/>
</dbReference>
<gene>
    <name evidence="1" type="ORF">F4821DRAFT_261086</name>
</gene>
<proteinExistence type="predicted"/>
<accession>A0ACC0CXQ7</accession>
<keyword evidence="2" id="KW-1185">Reference proteome</keyword>
<protein>
    <submittedName>
        <fullName evidence="1">Uncharacterized protein</fullName>
    </submittedName>
</protein>